<evidence type="ECO:0000313" key="3">
    <source>
        <dbReference type="Proteomes" id="UP000053923"/>
    </source>
</evidence>
<keyword evidence="3" id="KW-1185">Reference proteome</keyword>
<dbReference type="OrthoDB" id="69023at2"/>
<accession>A0A101JGV0</accession>
<dbReference type="AlphaFoldDB" id="A0A101JGV0"/>
<dbReference type="EMBL" id="LLZG01000361">
    <property type="protein sequence ID" value="KUL26608.1"/>
    <property type="molecule type" value="Genomic_DNA"/>
</dbReference>
<name>A0A101JGV0_9ACTN</name>
<evidence type="ECO:0000256" key="1">
    <source>
        <dbReference type="SAM" id="MobiDB-lite"/>
    </source>
</evidence>
<protein>
    <submittedName>
        <fullName evidence="2">Uncharacterized protein</fullName>
    </submittedName>
</protein>
<dbReference type="RefSeq" id="WP_062708391.1">
    <property type="nucleotide sequence ID" value="NZ_LLZG01000361.1"/>
</dbReference>
<evidence type="ECO:0000313" key="2">
    <source>
        <dbReference type="EMBL" id="KUL26608.1"/>
    </source>
</evidence>
<proteinExistence type="predicted"/>
<organism evidence="2 3">
    <name type="scientific">Streptomyces regalis</name>
    <dbReference type="NCBI Taxonomy" id="68262"/>
    <lineage>
        <taxon>Bacteria</taxon>
        <taxon>Bacillati</taxon>
        <taxon>Actinomycetota</taxon>
        <taxon>Actinomycetes</taxon>
        <taxon>Kitasatosporales</taxon>
        <taxon>Streptomycetaceae</taxon>
        <taxon>Streptomyces</taxon>
    </lineage>
</organism>
<feature type="region of interest" description="Disordered" evidence="1">
    <location>
        <begin position="1"/>
        <end position="31"/>
    </location>
</feature>
<gene>
    <name evidence="2" type="ORF">ADL12_32130</name>
</gene>
<dbReference type="Proteomes" id="UP000053923">
    <property type="component" value="Unassembled WGS sequence"/>
</dbReference>
<reference evidence="3" key="1">
    <citation type="submission" date="2015-10" db="EMBL/GenBank/DDBJ databases">
        <authorList>
            <person name="Ju K.-S."/>
            <person name="Doroghazi J.R."/>
            <person name="Metcalf W.W."/>
        </authorList>
    </citation>
    <scope>NUCLEOTIDE SEQUENCE [LARGE SCALE GENOMIC DNA]</scope>
    <source>
        <strain evidence="3">NRRL 3151</strain>
    </source>
</reference>
<comment type="caution">
    <text evidence="2">The sequence shown here is derived from an EMBL/GenBank/DDBJ whole genome shotgun (WGS) entry which is preliminary data.</text>
</comment>
<sequence length="103" mass="11222">MTNRTAGQASLFDTDGEAPEEPPVSRVDPDDLRHATARIVATSAPDLADPQRRKKVLLVVDCPFCDHQHIHPGGWVGDVRLGDRRARCVGQPGGRYLIKAVAE</sequence>